<organism evidence="1 2">
    <name type="scientific">Nostocoides japonicum T1-X7</name>
    <dbReference type="NCBI Taxonomy" id="1194083"/>
    <lineage>
        <taxon>Bacteria</taxon>
        <taxon>Bacillati</taxon>
        <taxon>Actinomycetota</taxon>
        <taxon>Actinomycetes</taxon>
        <taxon>Micrococcales</taxon>
        <taxon>Intrasporangiaceae</taxon>
        <taxon>Nostocoides</taxon>
    </lineage>
</organism>
<reference evidence="1 2" key="1">
    <citation type="journal article" date="2013" name="ISME J.">
        <title>A metabolic model for members of the genus Tetrasphaera involved in enhanced biological phosphorus removal.</title>
        <authorList>
            <person name="Kristiansen R."/>
            <person name="Nguyen H.T.T."/>
            <person name="Saunders A.M."/>
            <person name="Nielsen J.L."/>
            <person name="Wimmer R."/>
            <person name="Le V.Q."/>
            <person name="McIlroy S.J."/>
            <person name="Petrovski S."/>
            <person name="Seviour R.J."/>
            <person name="Calteau A."/>
            <person name="Nielsen K.L."/>
            <person name="Nielsen P.H."/>
        </authorList>
    </citation>
    <scope>NUCLEOTIDE SEQUENCE [LARGE SCALE GENOMIC DNA]</scope>
    <source>
        <strain evidence="1 2">T1-X7</strain>
    </source>
</reference>
<dbReference type="AlphaFoldDB" id="A0A077M299"/>
<sequence length="499" mass="52361">MIGQGGQQVEGRGVGRRAVLGGLGAGALALAGCSLGSSSTVPEAESPRDAVRVRTDGVATTLPADDTTGVAAVHALLTRATTVVVTGPTASDLGRGLAAARDLGIPLLSTGPDLGAELSRLGTRTVVGYGATGLPTGLTVVRPEGTDTPDVDGLPRRPGHRGAVALVRRGTSLPPQVAATVAAAGGRVVTVDGDDVRASADAIAAVRAAPRAPVVALGFDVDDHHLTTRVGMMRTAAQLPGGGLLVFPAHHVIALYGHPGTASLGLLGEQSAAASVTRVKKLADQYAALLDRPVLPAFEIIATVASGSRLDGSYSSKTPVATIAPWIDAAEQAGIYTVLDLQPGRDTFLSQAKRYEELLARPWVGLALDPEWRLGPTQRPLQQIGSVDVDEINETSQWLADLVDHHRLPPKILTLHQFRTAMIHDRADLVTDHDELQIVVHVDGQGSQPDKQGTWKAIRQDLPKDVFLGWKNFVDEDHPMLTPEQTVRVSPLPDLVTYQ</sequence>
<name>A0A077M299_9MICO</name>
<dbReference type="STRING" id="1194083.BN12_670013"/>
<dbReference type="OrthoDB" id="9812120at2"/>
<dbReference type="RefSeq" id="WP_157635426.1">
    <property type="nucleotide sequence ID" value="NZ_HF570958.1"/>
</dbReference>
<keyword evidence="2" id="KW-1185">Reference proteome</keyword>
<protein>
    <submittedName>
        <fullName evidence="1">Putative secreted protein</fullName>
    </submittedName>
</protein>
<dbReference type="Proteomes" id="UP000035721">
    <property type="component" value="Unassembled WGS sequence"/>
</dbReference>
<evidence type="ECO:0000313" key="2">
    <source>
        <dbReference type="Proteomes" id="UP000035721"/>
    </source>
</evidence>
<proteinExistence type="predicted"/>
<accession>A0A077M299</accession>
<evidence type="ECO:0000313" key="1">
    <source>
        <dbReference type="EMBL" id="CCH79961.1"/>
    </source>
</evidence>
<gene>
    <name evidence="1" type="ORF">BN12_670013</name>
</gene>
<dbReference type="EMBL" id="CAJB01000400">
    <property type="protein sequence ID" value="CCH79961.1"/>
    <property type="molecule type" value="Genomic_DNA"/>
</dbReference>
<comment type="caution">
    <text evidence="1">The sequence shown here is derived from an EMBL/GenBank/DDBJ whole genome shotgun (WGS) entry which is preliminary data.</text>
</comment>